<dbReference type="Gene3D" id="3.40.50.10540">
    <property type="entry name" value="Crotonobetainyl-coa:carnitine coa-transferase, domain 1"/>
    <property type="match status" value="1"/>
</dbReference>
<evidence type="ECO:0000313" key="2">
    <source>
        <dbReference type="EMBL" id="PVM85495.1"/>
    </source>
</evidence>
<dbReference type="Pfam" id="PF02515">
    <property type="entry name" value="CoA_transf_3"/>
    <property type="match status" value="1"/>
</dbReference>
<dbReference type="OrthoDB" id="7488526at2"/>
<dbReference type="InterPro" id="IPR044855">
    <property type="entry name" value="CoA-Trfase_III_dom3_sf"/>
</dbReference>
<gene>
    <name evidence="2" type="ORF">DDF67_18010</name>
</gene>
<keyword evidence="3" id="KW-1185">Reference proteome</keyword>
<evidence type="ECO:0000313" key="3">
    <source>
        <dbReference type="Proteomes" id="UP000245073"/>
    </source>
</evidence>
<dbReference type="SUPFAM" id="SSF89796">
    <property type="entry name" value="CoA-transferase family III (CaiB/BaiF)"/>
    <property type="match status" value="1"/>
</dbReference>
<dbReference type="InterPro" id="IPR003673">
    <property type="entry name" value="CoA-Trfase_fam_III"/>
</dbReference>
<reference evidence="2 3" key="1">
    <citation type="submission" date="2018-04" db="EMBL/GenBank/DDBJ databases">
        <title>The genome sequence of Caulobacter sp. 744.</title>
        <authorList>
            <person name="Gao J."/>
            <person name="Sun J."/>
        </authorList>
    </citation>
    <scope>NUCLEOTIDE SEQUENCE [LARGE SCALE GENOMIC DNA]</scope>
    <source>
        <strain evidence="2 3">774</strain>
    </source>
</reference>
<dbReference type="Gene3D" id="3.30.1540.10">
    <property type="entry name" value="formyl-coa transferase, domain 3"/>
    <property type="match status" value="1"/>
</dbReference>
<protein>
    <submittedName>
        <fullName evidence="2">CoA transferase</fullName>
    </submittedName>
</protein>
<dbReference type="PANTHER" id="PTHR48207">
    <property type="entry name" value="SUCCINATE--HYDROXYMETHYLGLUTARATE COA-TRANSFERASE"/>
    <property type="match status" value="1"/>
</dbReference>
<comment type="caution">
    <text evidence="2">The sequence shown here is derived from an EMBL/GenBank/DDBJ whole genome shotgun (WGS) entry which is preliminary data.</text>
</comment>
<sequence>MSSATGISGAVALRSDVRPGAALSGVKVLDLSRVLAGPWATQALADMGAEVVKVERPGVGDDTRAWGPPFFETRDGERGDAAYFTCANRNKRSVTIDMADPRGAELIRQMAAEADVVVENFKVGGLAKYGLDYESLAAINRRMVYCSITGFGQTGPYAARAGYDYMIQGMGGLMSITGQPDGAPGAEPMKVGVAVVDLFTGLYAANAILCGLLHARATGEGQHMDIALFDVQAAVLANQASNYFATGKAPGRLGNAHPNLAPYQVFATADGAMVLAIGNDGQFRAFAHAADAPELAEDPRFATNALRVAARGELAQVMAPILARRETRAWIALLEAVGVPCGPINMIDQVFEEPQAVHRGLVVEQVRGDLAAPIRTVASPIRASRTPVIVERPPPALGADTAAVLAAMGKSEAEIAALAEDGVI</sequence>
<dbReference type="Proteomes" id="UP000245073">
    <property type="component" value="Unassembled WGS sequence"/>
</dbReference>
<organism evidence="2 3">
    <name type="scientific">Caulobacter endophyticus</name>
    <dbReference type="NCBI Taxonomy" id="2172652"/>
    <lineage>
        <taxon>Bacteria</taxon>
        <taxon>Pseudomonadati</taxon>
        <taxon>Pseudomonadota</taxon>
        <taxon>Alphaproteobacteria</taxon>
        <taxon>Caulobacterales</taxon>
        <taxon>Caulobacteraceae</taxon>
        <taxon>Caulobacter</taxon>
    </lineage>
</organism>
<dbReference type="InterPro" id="IPR050483">
    <property type="entry name" value="CoA-transferase_III_domain"/>
</dbReference>
<keyword evidence="1 2" id="KW-0808">Transferase</keyword>
<proteinExistence type="predicted"/>
<dbReference type="PANTHER" id="PTHR48207:SF3">
    <property type="entry name" value="SUCCINATE--HYDROXYMETHYLGLUTARATE COA-TRANSFERASE"/>
    <property type="match status" value="1"/>
</dbReference>
<dbReference type="EMBL" id="QDKQ01000060">
    <property type="protein sequence ID" value="PVM85495.1"/>
    <property type="molecule type" value="Genomic_DNA"/>
</dbReference>
<evidence type="ECO:0000256" key="1">
    <source>
        <dbReference type="ARBA" id="ARBA00022679"/>
    </source>
</evidence>
<name>A0A2T9JP53_9CAUL</name>
<dbReference type="GO" id="GO:0008410">
    <property type="term" value="F:CoA-transferase activity"/>
    <property type="evidence" value="ECO:0007669"/>
    <property type="project" value="TreeGrafter"/>
</dbReference>
<dbReference type="InterPro" id="IPR023606">
    <property type="entry name" value="CoA-Trfase_III_dom_1_sf"/>
</dbReference>
<accession>A0A2T9JP53</accession>
<dbReference type="AlphaFoldDB" id="A0A2T9JP53"/>